<comment type="function">
    <text evidence="11">Component of the F(0) channel, it forms part of the peripheral stalk, linking F(1) to F(0). The b'-subunit is a diverged and duplicated form of b found in plants and photosynthetic bacteria.</text>
</comment>
<organism evidence="15 16">
    <name type="scientific">Methylomonas paludis</name>
    <dbReference type="NCBI Taxonomy" id="1173101"/>
    <lineage>
        <taxon>Bacteria</taxon>
        <taxon>Pseudomonadati</taxon>
        <taxon>Pseudomonadota</taxon>
        <taxon>Gammaproteobacteria</taxon>
        <taxon>Methylococcales</taxon>
        <taxon>Methylococcaceae</taxon>
        <taxon>Methylomonas</taxon>
    </lineage>
</organism>
<dbReference type="RefSeq" id="WP_215579304.1">
    <property type="nucleotide sequence ID" value="NZ_CP073754.1"/>
</dbReference>
<evidence type="ECO:0000256" key="11">
    <source>
        <dbReference type="ARBA" id="ARBA00025614"/>
    </source>
</evidence>
<protein>
    <recommendedName>
        <fullName evidence="13">ATP synthase subunit b</fullName>
    </recommendedName>
    <alternativeName>
        <fullName evidence="13">ATP synthase F(0) sector subunit b</fullName>
    </alternativeName>
    <alternativeName>
        <fullName evidence="13">ATPase subunit I</fullName>
    </alternativeName>
    <alternativeName>
        <fullName evidence="13">F-type ATPase subunit b</fullName>
        <shortName evidence="13">F-ATPase subunit b</shortName>
    </alternativeName>
</protein>
<evidence type="ECO:0000313" key="15">
    <source>
        <dbReference type="EMBL" id="QWF69418.1"/>
    </source>
</evidence>
<evidence type="ECO:0000256" key="13">
    <source>
        <dbReference type="HAMAP-Rule" id="MF_01398"/>
    </source>
</evidence>
<evidence type="ECO:0000256" key="10">
    <source>
        <dbReference type="ARBA" id="ARBA00025198"/>
    </source>
</evidence>
<keyword evidence="6 13" id="KW-1133">Transmembrane helix</keyword>
<evidence type="ECO:0000256" key="6">
    <source>
        <dbReference type="ARBA" id="ARBA00022989"/>
    </source>
</evidence>
<dbReference type="Pfam" id="PF00430">
    <property type="entry name" value="ATP-synt_B"/>
    <property type="match status" value="1"/>
</dbReference>
<dbReference type="GO" id="GO:0045259">
    <property type="term" value="C:proton-transporting ATP synthase complex"/>
    <property type="evidence" value="ECO:0007669"/>
    <property type="project" value="UniProtKB-KW"/>
</dbReference>
<keyword evidence="7 13" id="KW-0406">Ion transport</keyword>
<evidence type="ECO:0000256" key="12">
    <source>
        <dbReference type="ARBA" id="ARBA00037847"/>
    </source>
</evidence>
<reference evidence="15" key="1">
    <citation type="submission" date="2021-04" db="EMBL/GenBank/DDBJ databases">
        <title>Draft genome sequence data of methanotrophic Methylovulum sp. strain S1L and Methylomonas sp. strain S2AM isolated from boreal lake water columns.</title>
        <authorList>
            <person name="Rissanen A.J."/>
            <person name="Mangayil R."/>
            <person name="Svenning M.M."/>
            <person name="Khanongnuch R."/>
        </authorList>
    </citation>
    <scope>NUCLEOTIDE SEQUENCE</scope>
    <source>
        <strain evidence="15">S2AM</strain>
    </source>
</reference>
<dbReference type="PANTHER" id="PTHR33445">
    <property type="entry name" value="ATP SYNTHASE SUBUNIT B', CHLOROPLASTIC"/>
    <property type="match status" value="1"/>
</dbReference>
<evidence type="ECO:0000256" key="3">
    <source>
        <dbReference type="ARBA" id="ARBA00022547"/>
    </source>
</evidence>
<keyword evidence="9 13" id="KW-0066">ATP synthesis</keyword>
<feature type="transmembrane region" description="Helical" evidence="13">
    <location>
        <begin position="6"/>
        <end position="22"/>
    </location>
</feature>
<keyword evidence="16" id="KW-1185">Reference proteome</keyword>
<evidence type="ECO:0000256" key="2">
    <source>
        <dbReference type="ARBA" id="ARBA00022448"/>
    </source>
</evidence>
<dbReference type="AlphaFoldDB" id="A0A975MK82"/>
<gene>
    <name evidence="13" type="primary">atpF</name>
    <name evidence="15" type="ORF">KEF85_08475</name>
</gene>
<name>A0A975MK82_9GAMM</name>
<keyword evidence="13" id="KW-1003">Cell membrane</keyword>
<keyword evidence="2 13" id="KW-0813">Transport</keyword>
<dbReference type="GO" id="GO:0012505">
    <property type="term" value="C:endomembrane system"/>
    <property type="evidence" value="ECO:0007669"/>
    <property type="project" value="UniProtKB-SubCell"/>
</dbReference>
<dbReference type="Proteomes" id="UP000676649">
    <property type="component" value="Chromosome"/>
</dbReference>
<dbReference type="InterPro" id="IPR017707">
    <property type="entry name" value="Alt_ATP_synth_F0_bsu"/>
</dbReference>
<dbReference type="KEGG" id="mpad:KEF85_08475"/>
<keyword evidence="14" id="KW-0175">Coiled coil</keyword>
<evidence type="ECO:0000256" key="14">
    <source>
        <dbReference type="SAM" id="Coils"/>
    </source>
</evidence>
<evidence type="ECO:0000256" key="5">
    <source>
        <dbReference type="ARBA" id="ARBA00022781"/>
    </source>
</evidence>
<proteinExistence type="inferred from homology"/>
<evidence type="ECO:0000256" key="9">
    <source>
        <dbReference type="ARBA" id="ARBA00023310"/>
    </source>
</evidence>
<dbReference type="GO" id="GO:0005886">
    <property type="term" value="C:plasma membrane"/>
    <property type="evidence" value="ECO:0007669"/>
    <property type="project" value="UniProtKB-SubCell"/>
</dbReference>
<dbReference type="PANTHER" id="PTHR33445:SF2">
    <property type="entry name" value="ATP SYNTHASE SUBUNIT B', CHLOROPLASTIC"/>
    <property type="match status" value="1"/>
</dbReference>
<comment type="subcellular location">
    <subcellularLocation>
        <location evidence="13">Cell membrane</location>
        <topology evidence="13">Single-pass membrane protein</topology>
    </subcellularLocation>
    <subcellularLocation>
        <location evidence="12">Endomembrane system</location>
        <topology evidence="12">Single-pass membrane protein</topology>
    </subcellularLocation>
</comment>
<comment type="similarity">
    <text evidence="1 13">Belongs to the ATPase B chain family.</text>
</comment>
<evidence type="ECO:0000256" key="7">
    <source>
        <dbReference type="ARBA" id="ARBA00023065"/>
    </source>
</evidence>
<dbReference type="HAMAP" id="MF_01398">
    <property type="entry name" value="ATP_synth_b_bprime"/>
    <property type="match status" value="1"/>
</dbReference>
<evidence type="ECO:0000256" key="4">
    <source>
        <dbReference type="ARBA" id="ARBA00022692"/>
    </source>
</evidence>
<feature type="coiled-coil region" evidence="14">
    <location>
        <begin position="45"/>
        <end position="112"/>
    </location>
</feature>
<keyword evidence="3 13" id="KW-0138">CF(0)</keyword>
<comment type="subunit">
    <text evidence="13">F-type ATPases have 2 components, F(1) - the catalytic core - and F(0) - the membrane proton channel. F(1) has five subunits: alpha(3), beta(3), gamma(1), delta(1), epsilon(1). F(0) has three main subunits: a(1), b(2) and c(10-14). The alpha and beta chains form an alternating ring which encloses part of the gamma chain. F(1) is attached to F(0) by a central stalk formed by the gamma and epsilon chains, while a peripheral stalk is formed by the delta and b chains.</text>
</comment>
<dbReference type="CDD" id="cd06503">
    <property type="entry name" value="ATP-synt_Fo_b"/>
    <property type="match status" value="1"/>
</dbReference>
<comment type="function">
    <text evidence="10 13">F(1)F(0) ATP synthase produces ATP from ADP in the presence of a proton or sodium gradient. F-type ATPases consist of two structural domains, F(1) containing the extramembraneous catalytic core and F(0) containing the membrane proton channel, linked together by a central stalk and a peripheral stalk. During catalysis, ATP synthesis in the catalytic domain of F(1) is coupled via a rotary mechanism of the central stalk subunits to proton translocation.</text>
</comment>
<dbReference type="EMBL" id="CP073754">
    <property type="protein sequence ID" value="QWF69418.1"/>
    <property type="molecule type" value="Genomic_DNA"/>
</dbReference>
<evidence type="ECO:0000256" key="1">
    <source>
        <dbReference type="ARBA" id="ARBA00005513"/>
    </source>
</evidence>
<dbReference type="InterPro" id="IPR002146">
    <property type="entry name" value="ATP_synth_b/b'su_bac/chlpt"/>
</dbReference>
<keyword evidence="4 13" id="KW-0812">Transmembrane</keyword>
<dbReference type="GO" id="GO:0046933">
    <property type="term" value="F:proton-transporting ATP synthase activity, rotational mechanism"/>
    <property type="evidence" value="ECO:0007669"/>
    <property type="project" value="UniProtKB-UniRule"/>
</dbReference>
<sequence>MLIDWFTVAAQTLNFLILIWLLKRFLYGPILHAIDAREQRIAAELAAAAAKMASADQQRDEYQRKQQEFAQQCATQLQQAELAAKTAGQQLLDQARQNADALSTKRAETLNNQALALKEALSRRTSQEVYAIARKTLQDLADVTLEAQIVAAFIQRLYALDTAAKTALATQLQTSAAPLIIRSAFPLSEAQTGAVRNTLQEIFAAQLNLQFETDAGLISGLALIGNGHQLAWSISDYLADLETSVSSVLQQQLSSTPAIATAQQDPHGS</sequence>
<keyword evidence="5 13" id="KW-0375">Hydrogen ion transport</keyword>
<dbReference type="NCBIfam" id="TIGR03321">
    <property type="entry name" value="alt_F1F0_F0_B"/>
    <property type="match status" value="1"/>
</dbReference>
<dbReference type="GO" id="GO:0046961">
    <property type="term" value="F:proton-transporting ATPase activity, rotational mechanism"/>
    <property type="evidence" value="ECO:0007669"/>
    <property type="project" value="TreeGrafter"/>
</dbReference>
<dbReference type="InterPro" id="IPR050059">
    <property type="entry name" value="ATP_synthase_B_chain"/>
</dbReference>
<evidence type="ECO:0000256" key="8">
    <source>
        <dbReference type="ARBA" id="ARBA00023136"/>
    </source>
</evidence>
<evidence type="ECO:0000313" key="16">
    <source>
        <dbReference type="Proteomes" id="UP000676649"/>
    </source>
</evidence>
<accession>A0A975MK82</accession>
<keyword evidence="8 13" id="KW-0472">Membrane</keyword>